<dbReference type="NCBIfam" id="TIGR01353">
    <property type="entry name" value="dGTP_triPase"/>
    <property type="match status" value="1"/>
</dbReference>
<dbReference type="Proteomes" id="UP000544872">
    <property type="component" value="Unassembled WGS sequence"/>
</dbReference>
<dbReference type="Pfam" id="PF13286">
    <property type="entry name" value="HD_assoc"/>
    <property type="match status" value="1"/>
</dbReference>
<proteinExistence type="inferred from homology"/>
<dbReference type="InterPro" id="IPR006674">
    <property type="entry name" value="HD_domain"/>
</dbReference>
<protein>
    <recommendedName>
        <fullName evidence="2">Deoxyguanosinetriphosphate triphosphohydrolase-like protein</fullName>
    </recommendedName>
</protein>
<evidence type="ECO:0000259" key="4">
    <source>
        <dbReference type="PROSITE" id="PS51831"/>
    </source>
</evidence>
<dbReference type="Gene3D" id="1.10.3210.10">
    <property type="entry name" value="Hypothetical protein af1432"/>
    <property type="match status" value="1"/>
</dbReference>
<dbReference type="Pfam" id="PF01966">
    <property type="entry name" value="HD"/>
    <property type="match status" value="1"/>
</dbReference>
<reference evidence="5 6" key="1">
    <citation type="submission" date="2020-08" db="EMBL/GenBank/DDBJ databases">
        <title>Genomic Encyclopedia of Type Strains, Phase IV (KMG-IV): sequencing the most valuable type-strain genomes for metagenomic binning, comparative biology and taxonomic classification.</title>
        <authorList>
            <person name="Goeker M."/>
        </authorList>
    </citation>
    <scope>NUCLEOTIDE SEQUENCE [LARGE SCALE GENOMIC DNA]</scope>
    <source>
        <strain evidence="5 6">DSM 11590</strain>
    </source>
</reference>
<dbReference type="GO" id="GO:0006203">
    <property type="term" value="P:dGTP catabolic process"/>
    <property type="evidence" value="ECO:0007669"/>
    <property type="project" value="TreeGrafter"/>
</dbReference>
<dbReference type="HAMAP" id="MF_01212">
    <property type="entry name" value="dGTPase_type2"/>
    <property type="match status" value="1"/>
</dbReference>
<name>A0A7W9ZGW5_NOVIT</name>
<dbReference type="GO" id="GO:0008832">
    <property type="term" value="F:dGTPase activity"/>
    <property type="evidence" value="ECO:0007669"/>
    <property type="project" value="TreeGrafter"/>
</dbReference>
<gene>
    <name evidence="5" type="ORF">FHS48_001454</name>
</gene>
<dbReference type="InterPro" id="IPR003607">
    <property type="entry name" value="HD/PDEase_dom"/>
</dbReference>
<comment type="similarity">
    <text evidence="2">Belongs to the dGTPase family. Type 2 subfamily.</text>
</comment>
<keyword evidence="1 2" id="KW-0378">Hydrolase</keyword>
<keyword evidence="6" id="KW-1185">Reference proteome</keyword>
<dbReference type="NCBIfam" id="NF002328">
    <property type="entry name" value="PRK01286.1-3"/>
    <property type="match status" value="1"/>
</dbReference>
<accession>A0A7W9ZGW5</accession>
<dbReference type="RefSeq" id="WP_221443410.1">
    <property type="nucleotide sequence ID" value="NZ_JACIIX010000004.1"/>
</dbReference>
<evidence type="ECO:0000256" key="2">
    <source>
        <dbReference type="HAMAP-Rule" id="MF_01212"/>
    </source>
</evidence>
<feature type="domain" description="HD" evidence="4">
    <location>
        <begin position="69"/>
        <end position="221"/>
    </location>
</feature>
<organism evidence="5 6">
    <name type="scientific">Novispirillum itersonii</name>
    <name type="common">Aquaspirillum itersonii</name>
    <dbReference type="NCBI Taxonomy" id="189"/>
    <lineage>
        <taxon>Bacteria</taxon>
        <taxon>Pseudomonadati</taxon>
        <taxon>Pseudomonadota</taxon>
        <taxon>Alphaproteobacteria</taxon>
        <taxon>Rhodospirillales</taxon>
        <taxon>Novispirillaceae</taxon>
        <taxon>Novispirillum</taxon>
    </lineage>
</organism>
<dbReference type="InterPro" id="IPR006261">
    <property type="entry name" value="dGTPase"/>
</dbReference>
<feature type="region of interest" description="Disordered" evidence="3">
    <location>
        <begin position="1"/>
        <end position="20"/>
    </location>
</feature>
<evidence type="ECO:0000256" key="1">
    <source>
        <dbReference type="ARBA" id="ARBA00022801"/>
    </source>
</evidence>
<dbReference type="AlphaFoldDB" id="A0A7W9ZGW5"/>
<sequence>MMTQTPPPLASYASDPRQTRGRLYAEDGTAERDAYQRDRDRIIHCGAFRRLQYKTQVFVYHEGENYRTRLTHSLEVAQIARSVARSLFLNEDLAEALALAHDLGHTPFGHAGEDALKACMDAEYQGFDHNAQSLRILTKLERRYVGFDGLNLTWETLEGVVKHNGPLTGPLAQAMAAERGKDLKPLPLAITEYATLHDLELDTFAGPEAQVAALADDIAYNAHDIDDGLRAGLFEEAALYDVPLVGPILKDLRQKHPDLERTRLVYETVRRLITAMVYDLLAETRRRLEEDRPQTVEDVRRNHRPIVSFSAEMVENDRAFKGFLFPNMYRHYRVNRMTSKARRVVRDLFTLFLQEPRLLPPDWQRGCEGVNHPRTARRVADYIAGMTDRFALDEHRRLFDPSVKP</sequence>
<dbReference type="InterPro" id="IPR050135">
    <property type="entry name" value="dGTPase-like"/>
</dbReference>
<evidence type="ECO:0000313" key="5">
    <source>
        <dbReference type="EMBL" id="MBB6210044.1"/>
    </source>
</evidence>
<dbReference type="InterPro" id="IPR023023">
    <property type="entry name" value="dNTPase_2"/>
</dbReference>
<dbReference type="PANTHER" id="PTHR11373:SF43">
    <property type="entry name" value="DEOXYGUANOSINETRIPHOSPHATE TRIPHOSPHOHYDROLASE-LIKE PROTEIN"/>
    <property type="match status" value="1"/>
</dbReference>
<dbReference type="PROSITE" id="PS51831">
    <property type="entry name" value="HD"/>
    <property type="match status" value="1"/>
</dbReference>
<evidence type="ECO:0000256" key="3">
    <source>
        <dbReference type="SAM" id="MobiDB-lite"/>
    </source>
</evidence>
<comment type="caution">
    <text evidence="5">The sequence shown here is derived from an EMBL/GenBank/DDBJ whole genome shotgun (WGS) entry which is preliminary data.</text>
</comment>
<dbReference type="SUPFAM" id="SSF109604">
    <property type="entry name" value="HD-domain/PDEase-like"/>
    <property type="match status" value="1"/>
</dbReference>
<evidence type="ECO:0000313" key="6">
    <source>
        <dbReference type="Proteomes" id="UP000544872"/>
    </source>
</evidence>
<dbReference type="CDD" id="cd00077">
    <property type="entry name" value="HDc"/>
    <property type="match status" value="1"/>
</dbReference>
<dbReference type="PANTHER" id="PTHR11373">
    <property type="entry name" value="DEOXYNUCLEOSIDE TRIPHOSPHATE TRIPHOSPHOHYDROLASE"/>
    <property type="match status" value="1"/>
</dbReference>
<dbReference type="NCBIfam" id="NF002326">
    <property type="entry name" value="PRK01286.1-1"/>
    <property type="match status" value="1"/>
</dbReference>
<dbReference type="InterPro" id="IPR026875">
    <property type="entry name" value="PHydrolase_assoc_dom"/>
</dbReference>
<dbReference type="SMART" id="SM00471">
    <property type="entry name" value="HDc"/>
    <property type="match status" value="1"/>
</dbReference>
<dbReference type="EMBL" id="JACIIX010000004">
    <property type="protein sequence ID" value="MBB6210044.1"/>
    <property type="molecule type" value="Genomic_DNA"/>
</dbReference>